<comment type="caution">
    <text evidence="7">The sequence shown here is derived from an EMBL/GenBank/DDBJ whole genome shotgun (WGS) entry which is preliminary data.</text>
</comment>
<accession>A0ABU8DLT7</accession>
<dbReference type="Pfam" id="PF04829">
    <property type="entry name" value="PT-VENN"/>
    <property type="match status" value="1"/>
</dbReference>
<feature type="compositionally biased region" description="Polar residues" evidence="5">
    <location>
        <begin position="141"/>
        <end position="151"/>
    </location>
</feature>
<dbReference type="InterPro" id="IPR025157">
    <property type="entry name" value="Hemagglutinin_rpt"/>
</dbReference>
<keyword evidence="4" id="KW-0843">Virulence</keyword>
<organism evidence="7 8">
    <name type="scientific">Erwinia aphidicola</name>
    <dbReference type="NCBI Taxonomy" id="68334"/>
    <lineage>
        <taxon>Bacteria</taxon>
        <taxon>Pseudomonadati</taxon>
        <taxon>Pseudomonadota</taxon>
        <taxon>Gammaproteobacteria</taxon>
        <taxon>Enterobacterales</taxon>
        <taxon>Erwiniaceae</taxon>
        <taxon>Erwinia</taxon>
    </lineage>
</organism>
<evidence type="ECO:0000256" key="3">
    <source>
        <dbReference type="ARBA" id="ARBA00022913"/>
    </source>
</evidence>
<reference evidence="7 8" key="1">
    <citation type="submission" date="2024-02" db="EMBL/GenBank/DDBJ databases">
        <title>First report Erwinia aphidicola in onion in Chile.</title>
        <authorList>
            <person name="Valenzuela M."/>
            <person name="Pena M."/>
            <person name="Dutta B."/>
        </authorList>
    </citation>
    <scope>NUCLEOTIDE SEQUENCE [LARGE SCALE GENOMIC DNA]</scope>
    <source>
        <strain evidence="7 8">QCJ3A</strain>
    </source>
</reference>
<sequence length="802" mass="81973">MAIDPGYDQRTRRETFEQKQSGLSLALSGSVGSTLNAGQNLSITAAGKNNAAQSGDIAISGSQLKAGKNLTLDAARDITLHSAQNSESTTGTNSSKGGSVGVGIGAGTGGYGISVSAGVNAGKGHENGSGLTHSETTLDAGSHLSLSSGRDTTLKGAQASGEKITVDAGRNLTLESERDSDRYNAKQQNASAGGSFTLGSMTGSASVSASRDRLNSNFDSVKEQTGLFAGKGGYDVTVKEHTQLGGAVIASTAESDKNRLDTGTLGWSDIHNQADYRATHSGGSLSTGGPVGRDLLTNMAGGMLSGANNRGHAEGTTKAGVSEGALLIRDQNGQQQDVTTLNRDTDHANDGSISPIFNREKEQNRLRQAQLIGEIAGQAMDVIRTQGDIAGLKAQTDPAALAQAREQLKKDDKPFRESDVLQRAYNNAMQQYGTGSDLQKAAQAVTGALTALAGNNLAGALASGASPYLATEIKKRVGEDNIAANAMAHAVLGAVTAQLNNQSAVAGGLGAGGGELAARYIAGQLFPGKTADQLSESEKQQVSALSQLASGLAGGLATGDTGGAVTAAQAGKNAVENNALSDIAQAQSEGKTLEQKAGEYVDAENERYKKANCGGMSAEACSVKMYTERREALKDMTSAGADFLPVVGDIKSFAEAQSALDYLAAAIGIIPGAGDAAGKAIKAAETALKKGDVAEASRLINQASSEAYNSVNGLKLNKSLASESQLSELSRTGGLAVAGAGTETTLRVAEDLAKQYGGKASDWSKVTSSSYKAADGTIFEIHAYRNSVTGKLVEPKSIPIKK</sequence>
<keyword evidence="3" id="KW-1266">Target cell cytoplasm</keyword>
<dbReference type="Pfam" id="PF13332">
    <property type="entry name" value="Fil_haemagg_2"/>
    <property type="match status" value="1"/>
</dbReference>
<feature type="compositionally biased region" description="Polar residues" evidence="5">
    <location>
        <begin position="185"/>
        <end position="197"/>
    </location>
</feature>
<protein>
    <submittedName>
        <fullName evidence="7">Hemagglutinin repeat-containing protein</fullName>
    </submittedName>
</protein>
<comment type="subcellular location">
    <subcellularLocation>
        <location evidence="1">Target cell</location>
        <location evidence="1">Target cell cytoplasm</location>
    </subcellularLocation>
</comment>
<feature type="compositionally biased region" description="Basic and acidic residues" evidence="5">
    <location>
        <begin position="175"/>
        <end position="184"/>
    </location>
</feature>
<evidence type="ECO:0000256" key="2">
    <source>
        <dbReference type="ARBA" id="ARBA00022656"/>
    </source>
</evidence>
<name>A0ABU8DLT7_ERWAP</name>
<evidence type="ECO:0000256" key="4">
    <source>
        <dbReference type="ARBA" id="ARBA00023026"/>
    </source>
</evidence>
<evidence type="ECO:0000256" key="1">
    <source>
        <dbReference type="ARBA" id="ARBA00004219"/>
    </source>
</evidence>
<dbReference type="Proteomes" id="UP001306592">
    <property type="component" value="Unassembled WGS sequence"/>
</dbReference>
<feature type="region of interest" description="Disordered" evidence="5">
    <location>
        <begin position="141"/>
        <end position="197"/>
    </location>
</feature>
<evidence type="ECO:0000259" key="6">
    <source>
        <dbReference type="Pfam" id="PF04829"/>
    </source>
</evidence>
<evidence type="ECO:0000256" key="5">
    <source>
        <dbReference type="SAM" id="MobiDB-lite"/>
    </source>
</evidence>
<proteinExistence type="predicted"/>
<feature type="domain" description="VENN motif-containing" evidence="6">
    <location>
        <begin position="532"/>
        <end position="582"/>
    </location>
</feature>
<keyword evidence="2" id="KW-0800">Toxin</keyword>
<gene>
    <name evidence="7" type="ORF">V8N49_22845</name>
</gene>
<dbReference type="InterPro" id="IPR006914">
    <property type="entry name" value="VENN_dom"/>
</dbReference>
<keyword evidence="8" id="KW-1185">Reference proteome</keyword>
<dbReference type="EMBL" id="JBANEI010000029">
    <property type="protein sequence ID" value="MEI2684463.1"/>
    <property type="molecule type" value="Genomic_DNA"/>
</dbReference>
<feature type="region of interest" description="Disordered" evidence="5">
    <location>
        <begin position="1"/>
        <end position="23"/>
    </location>
</feature>
<evidence type="ECO:0000313" key="7">
    <source>
        <dbReference type="EMBL" id="MEI2684463.1"/>
    </source>
</evidence>
<feature type="compositionally biased region" description="Basic and acidic residues" evidence="5">
    <location>
        <begin position="7"/>
        <end position="17"/>
    </location>
</feature>
<evidence type="ECO:0000313" key="8">
    <source>
        <dbReference type="Proteomes" id="UP001306592"/>
    </source>
</evidence>